<dbReference type="GO" id="GO:0042802">
    <property type="term" value="F:identical protein binding"/>
    <property type="evidence" value="ECO:0007669"/>
    <property type="project" value="EnsemblPlants"/>
</dbReference>
<proteinExistence type="inferred from homology"/>
<evidence type="ECO:0000313" key="12">
    <source>
        <dbReference type="Proteomes" id="UP000594263"/>
    </source>
</evidence>
<dbReference type="GO" id="GO:0009630">
    <property type="term" value="P:gravitropism"/>
    <property type="evidence" value="ECO:0007669"/>
    <property type="project" value="EnsemblPlants"/>
</dbReference>
<dbReference type="PANTHER" id="PTHR31734:SF248">
    <property type="entry name" value="AUXIN-RESPONSIVE PROTEIN"/>
    <property type="match status" value="1"/>
</dbReference>
<dbReference type="GO" id="GO:0005634">
    <property type="term" value="C:nucleus"/>
    <property type="evidence" value="ECO:0007669"/>
    <property type="project" value="UniProtKB-SubCell"/>
</dbReference>
<keyword evidence="4 8" id="KW-0805">Transcription regulation</keyword>
<feature type="region of interest" description="Disordered" evidence="9">
    <location>
        <begin position="67"/>
        <end position="90"/>
    </location>
</feature>
<evidence type="ECO:0000256" key="8">
    <source>
        <dbReference type="RuleBase" id="RU004549"/>
    </source>
</evidence>
<dbReference type="GO" id="GO:0048367">
    <property type="term" value="P:shoot system development"/>
    <property type="evidence" value="ECO:0007669"/>
    <property type="project" value="EnsemblPlants"/>
</dbReference>
<evidence type="ECO:0000256" key="4">
    <source>
        <dbReference type="ARBA" id="ARBA00023015"/>
    </source>
</evidence>
<feature type="compositionally biased region" description="Polar residues" evidence="9">
    <location>
        <begin position="67"/>
        <end position="82"/>
    </location>
</feature>
<keyword evidence="6 8" id="KW-0539">Nucleus</keyword>
<dbReference type="InterPro" id="IPR053793">
    <property type="entry name" value="PB1-like"/>
</dbReference>
<comment type="function">
    <text evidence="8">Aux/IAA proteins are short-lived transcriptional factors that function as repressors of early auxin response genes at low auxin concentrations.</text>
</comment>
<name>A0A7N0UI00_KALFE</name>
<evidence type="ECO:0000256" key="1">
    <source>
        <dbReference type="ARBA" id="ARBA00004123"/>
    </source>
</evidence>
<dbReference type="SUPFAM" id="SSF54277">
    <property type="entry name" value="CAD &amp; PB1 domains"/>
    <property type="match status" value="1"/>
</dbReference>
<dbReference type="GO" id="GO:0048364">
    <property type="term" value="P:root development"/>
    <property type="evidence" value="ECO:0007669"/>
    <property type="project" value="EnsemblPlants"/>
</dbReference>
<evidence type="ECO:0000256" key="2">
    <source>
        <dbReference type="ARBA" id="ARBA00006728"/>
    </source>
</evidence>
<keyword evidence="12" id="KW-1185">Reference proteome</keyword>
<evidence type="ECO:0000256" key="7">
    <source>
        <dbReference type="ARBA" id="ARBA00023294"/>
    </source>
</evidence>
<dbReference type="EnsemblPlants" id="Kaladp0068s0341.2.v1.1">
    <property type="protein sequence ID" value="Kaladp0068s0341.2.v1.1"/>
    <property type="gene ID" value="Kaladp0068s0341.v1.1"/>
</dbReference>
<dbReference type="GO" id="GO:0009734">
    <property type="term" value="P:auxin-activated signaling pathway"/>
    <property type="evidence" value="ECO:0007669"/>
    <property type="project" value="UniProtKB-UniRule"/>
</dbReference>
<keyword evidence="7 8" id="KW-0927">Auxin signaling pathway</keyword>
<dbReference type="InterPro" id="IPR003311">
    <property type="entry name" value="AUX_IAA"/>
</dbReference>
<evidence type="ECO:0000259" key="10">
    <source>
        <dbReference type="PROSITE" id="PS51745"/>
    </source>
</evidence>
<organism evidence="11 12">
    <name type="scientific">Kalanchoe fedtschenkoi</name>
    <name type="common">Lavender scallops</name>
    <name type="synonym">South American air plant</name>
    <dbReference type="NCBI Taxonomy" id="63787"/>
    <lineage>
        <taxon>Eukaryota</taxon>
        <taxon>Viridiplantae</taxon>
        <taxon>Streptophyta</taxon>
        <taxon>Embryophyta</taxon>
        <taxon>Tracheophyta</taxon>
        <taxon>Spermatophyta</taxon>
        <taxon>Magnoliopsida</taxon>
        <taxon>eudicotyledons</taxon>
        <taxon>Gunneridae</taxon>
        <taxon>Pentapetalae</taxon>
        <taxon>Saxifragales</taxon>
        <taxon>Crassulaceae</taxon>
        <taxon>Kalanchoe</taxon>
    </lineage>
</organism>
<dbReference type="Proteomes" id="UP000594263">
    <property type="component" value="Unplaced"/>
</dbReference>
<dbReference type="Gramene" id="Kaladp0068s0341.2.v1.1">
    <property type="protein sequence ID" value="Kaladp0068s0341.2.v1.1"/>
    <property type="gene ID" value="Kaladp0068s0341.v1.1"/>
</dbReference>
<keyword evidence="3 8" id="KW-0678">Repressor</keyword>
<dbReference type="InterPro" id="IPR033389">
    <property type="entry name" value="AUX/IAA_dom"/>
</dbReference>
<evidence type="ECO:0000313" key="11">
    <source>
        <dbReference type="EnsemblPlants" id="Kaladp0068s0341.2.v1.1"/>
    </source>
</evidence>
<comment type="similarity">
    <text evidence="2 8">Belongs to the Aux/IAA family.</text>
</comment>
<dbReference type="GO" id="GO:0006355">
    <property type="term" value="P:regulation of DNA-templated transcription"/>
    <property type="evidence" value="ECO:0007669"/>
    <property type="project" value="InterPro"/>
</dbReference>
<reference evidence="11" key="1">
    <citation type="submission" date="2021-01" db="UniProtKB">
        <authorList>
            <consortium name="EnsemblPlants"/>
        </authorList>
    </citation>
    <scope>IDENTIFICATION</scope>
</reference>
<evidence type="ECO:0000256" key="9">
    <source>
        <dbReference type="SAM" id="MobiDB-lite"/>
    </source>
</evidence>
<evidence type="ECO:0000256" key="5">
    <source>
        <dbReference type="ARBA" id="ARBA00023163"/>
    </source>
</evidence>
<keyword evidence="5 8" id="KW-0804">Transcription</keyword>
<comment type="subcellular location">
    <subcellularLocation>
        <location evidence="1 8">Nucleus</location>
    </subcellularLocation>
</comment>
<accession>A0A7N0UI00</accession>
<evidence type="ECO:0000256" key="6">
    <source>
        <dbReference type="ARBA" id="ARBA00023242"/>
    </source>
</evidence>
<dbReference type="Pfam" id="PF02309">
    <property type="entry name" value="AUX_IAA"/>
    <property type="match status" value="1"/>
</dbReference>
<sequence length="197" mass="21728">MSRMTGASAVLDASPSSSTDSSGGGIFSSLQHSIHANPSLAQYRRRKNDTSSDLKLGLSISLPSAGNINHHFSSSTDNPTKPTNRKRDEIMDGRSGQHSFLFVKVFMEGVPVGRKLDLYAHCGYDDLLAALSDMFGTSVYSFKDVDGCRAHSTSYNVLTYEDRDGDWMMVGDVPWELFLTTVRRLKITRSYSSLQKS</sequence>
<dbReference type="GO" id="GO:0000976">
    <property type="term" value="F:transcription cis-regulatory region binding"/>
    <property type="evidence" value="ECO:0007669"/>
    <property type="project" value="EnsemblPlants"/>
</dbReference>
<protein>
    <recommendedName>
        <fullName evidence="8">Auxin-responsive protein</fullName>
    </recommendedName>
</protein>
<comment type="subunit">
    <text evidence="8">Homodimers and heterodimers.</text>
</comment>
<evidence type="ECO:0000256" key="3">
    <source>
        <dbReference type="ARBA" id="ARBA00022491"/>
    </source>
</evidence>
<dbReference type="Gene3D" id="3.10.20.90">
    <property type="entry name" value="Phosphatidylinositol 3-kinase Catalytic Subunit, Chain A, domain 1"/>
    <property type="match status" value="1"/>
</dbReference>
<dbReference type="PROSITE" id="PS51745">
    <property type="entry name" value="PB1"/>
    <property type="match status" value="1"/>
</dbReference>
<dbReference type="PANTHER" id="PTHR31734">
    <property type="entry name" value="AUXIN-RESPONSIVE PROTEIN IAA17"/>
    <property type="match status" value="1"/>
</dbReference>
<feature type="region of interest" description="Disordered" evidence="9">
    <location>
        <begin position="1"/>
        <end position="26"/>
    </location>
</feature>
<dbReference type="AlphaFoldDB" id="A0A7N0UI00"/>
<feature type="domain" description="PB1" evidence="10">
    <location>
        <begin position="100"/>
        <end position="197"/>
    </location>
</feature>
<dbReference type="EnsemblPlants" id="Kaladp0068s0341.1.v1.1">
    <property type="protein sequence ID" value="Kaladp0068s0341.1.v1.1"/>
    <property type="gene ID" value="Kaladp0068s0341.v1.1"/>
</dbReference>
<dbReference type="Gramene" id="Kaladp0068s0341.1.v1.1">
    <property type="protein sequence ID" value="Kaladp0068s0341.1.v1.1"/>
    <property type="gene ID" value="Kaladp0068s0341.v1.1"/>
</dbReference>